<dbReference type="AlphaFoldDB" id="A0A392RW40"/>
<feature type="non-terminal residue" evidence="1">
    <location>
        <position position="73"/>
    </location>
</feature>
<dbReference type="EMBL" id="LXQA010281506">
    <property type="protein sequence ID" value="MCI40589.1"/>
    <property type="molecule type" value="Genomic_DNA"/>
</dbReference>
<dbReference type="Proteomes" id="UP000265520">
    <property type="component" value="Unassembled WGS sequence"/>
</dbReference>
<evidence type="ECO:0008006" key="3">
    <source>
        <dbReference type="Google" id="ProtNLM"/>
    </source>
</evidence>
<name>A0A392RW40_9FABA</name>
<sequence length="73" mass="7901">MDSQTLNNVVADEVDVHNLEAGNEIVQGEQPQPKKARVTHADCWKYFTKLKNGADGIGRAKCNGCARVFKAGG</sequence>
<proteinExistence type="predicted"/>
<accession>A0A392RW40</accession>
<evidence type="ECO:0000313" key="2">
    <source>
        <dbReference type="Proteomes" id="UP000265520"/>
    </source>
</evidence>
<protein>
    <recommendedName>
        <fullName evidence="3">BED-type domain-containing protein</fullName>
    </recommendedName>
</protein>
<organism evidence="1 2">
    <name type="scientific">Trifolium medium</name>
    <dbReference type="NCBI Taxonomy" id="97028"/>
    <lineage>
        <taxon>Eukaryota</taxon>
        <taxon>Viridiplantae</taxon>
        <taxon>Streptophyta</taxon>
        <taxon>Embryophyta</taxon>
        <taxon>Tracheophyta</taxon>
        <taxon>Spermatophyta</taxon>
        <taxon>Magnoliopsida</taxon>
        <taxon>eudicotyledons</taxon>
        <taxon>Gunneridae</taxon>
        <taxon>Pentapetalae</taxon>
        <taxon>rosids</taxon>
        <taxon>fabids</taxon>
        <taxon>Fabales</taxon>
        <taxon>Fabaceae</taxon>
        <taxon>Papilionoideae</taxon>
        <taxon>50 kb inversion clade</taxon>
        <taxon>NPAAA clade</taxon>
        <taxon>Hologalegina</taxon>
        <taxon>IRL clade</taxon>
        <taxon>Trifolieae</taxon>
        <taxon>Trifolium</taxon>
    </lineage>
</organism>
<comment type="caution">
    <text evidence="1">The sequence shown here is derived from an EMBL/GenBank/DDBJ whole genome shotgun (WGS) entry which is preliminary data.</text>
</comment>
<reference evidence="1 2" key="1">
    <citation type="journal article" date="2018" name="Front. Plant Sci.">
        <title>Red Clover (Trifolium pratense) and Zigzag Clover (T. medium) - A Picture of Genomic Similarities and Differences.</title>
        <authorList>
            <person name="Dluhosova J."/>
            <person name="Istvanek J."/>
            <person name="Nedelnik J."/>
            <person name="Repkova J."/>
        </authorList>
    </citation>
    <scope>NUCLEOTIDE SEQUENCE [LARGE SCALE GENOMIC DNA]</scope>
    <source>
        <strain evidence="2">cv. 10/8</strain>
        <tissue evidence="1">Leaf</tissue>
    </source>
</reference>
<evidence type="ECO:0000313" key="1">
    <source>
        <dbReference type="EMBL" id="MCI40589.1"/>
    </source>
</evidence>
<keyword evidence="2" id="KW-1185">Reference proteome</keyword>